<comment type="caution">
    <text evidence="1">The sequence shown here is derived from an EMBL/GenBank/DDBJ whole genome shotgun (WGS) entry which is preliminary data.</text>
</comment>
<evidence type="ECO:0008006" key="3">
    <source>
        <dbReference type="Google" id="ProtNLM"/>
    </source>
</evidence>
<proteinExistence type="predicted"/>
<evidence type="ECO:0000313" key="2">
    <source>
        <dbReference type="Proteomes" id="UP000078003"/>
    </source>
</evidence>
<gene>
    <name evidence="1" type="ORF">A7P85_04460</name>
</gene>
<evidence type="ECO:0000313" key="1">
    <source>
        <dbReference type="EMBL" id="OAM17020.1"/>
    </source>
</evidence>
<dbReference type="InterPro" id="IPR025127">
    <property type="entry name" value="DUF4054"/>
</dbReference>
<protein>
    <recommendedName>
        <fullName evidence="3">DUF4054 domain-containing protein</fullName>
    </recommendedName>
</protein>
<dbReference type="Pfam" id="PF13262">
    <property type="entry name" value="DUF4054"/>
    <property type="match status" value="1"/>
</dbReference>
<dbReference type="Proteomes" id="UP000078003">
    <property type="component" value="Unassembled WGS sequence"/>
</dbReference>
<accession>A0A1A9REP7</accession>
<reference evidence="2" key="1">
    <citation type="submission" date="2016-05" db="EMBL/GenBank/DDBJ databases">
        <title>Draft genome of Corynebacterium afermentans subsp. afermentans LCDC 88199T.</title>
        <authorList>
            <person name="Bernier A.-M."/>
            <person name="Bernard K."/>
        </authorList>
    </citation>
    <scope>NUCLEOTIDE SEQUENCE [LARGE SCALE GENOMIC DNA]</scope>
    <source>
        <strain evidence="2">NML01-0328</strain>
    </source>
</reference>
<name>A0A1A9REP7_EIKCO</name>
<dbReference type="EMBL" id="LXSF01000003">
    <property type="protein sequence ID" value="OAM17020.1"/>
    <property type="molecule type" value="Genomic_DNA"/>
</dbReference>
<sequence length="132" mass="14812">MPAVVFDKARFQAAYPEVQATDAQLEMWFTQAESLLDNTDHSIVKKLEEREMLLFLLVRHFAALNERAAQGGLVGRIASAAEGSVSVSADMGAVGSDAAWYLQTPYGATYWQLTAKYRRFRYVPGVCYARRR</sequence>
<dbReference type="RefSeq" id="WP_064104299.1">
    <property type="nucleotide sequence ID" value="NZ_LXSF01000003.1"/>
</dbReference>
<organism evidence="1 2">
    <name type="scientific">Eikenella corrodens</name>
    <dbReference type="NCBI Taxonomy" id="539"/>
    <lineage>
        <taxon>Bacteria</taxon>
        <taxon>Pseudomonadati</taxon>
        <taxon>Pseudomonadota</taxon>
        <taxon>Betaproteobacteria</taxon>
        <taxon>Neisseriales</taxon>
        <taxon>Neisseriaceae</taxon>
        <taxon>Eikenella</taxon>
    </lineage>
</organism>
<dbReference type="AlphaFoldDB" id="A0A1A9REP7"/>